<accession>A0A2P5FFD5</accession>
<proteinExistence type="predicted"/>
<dbReference type="OrthoDB" id="10342335at2759"/>
<name>A0A2P5FFD5_TREOI</name>
<evidence type="ECO:0000256" key="1">
    <source>
        <dbReference type="SAM" id="Phobius"/>
    </source>
</evidence>
<organism evidence="2 3">
    <name type="scientific">Trema orientale</name>
    <name type="common">Charcoal tree</name>
    <name type="synonym">Celtis orientalis</name>
    <dbReference type="NCBI Taxonomy" id="63057"/>
    <lineage>
        <taxon>Eukaryota</taxon>
        <taxon>Viridiplantae</taxon>
        <taxon>Streptophyta</taxon>
        <taxon>Embryophyta</taxon>
        <taxon>Tracheophyta</taxon>
        <taxon>Spermatophyta</taxon>
        <taxon>Magnoliopsida</taxon>
        <taxon>eudicotyledons</taxon>
        <taxon>Gunneridae</taxon>
        <taxon>Pentapetalae</taxon>
        <taxon>rosids</taxon>
        <taxon>fabids</taxon>
        <taxon>Rosales</taxon>
        <taxon>Cannabaceae</taxon>
        <taxon>Trema</taxon>
    </lineage>
</organism>
<evidence type="ECO:0000313" key="3">
    <source>
        <dbReference type="Proteomes" id="UP000237000"/>
    </source>
</evidence>
<gene>
    <name evidence="2" type="ORF">TorRG33x02_077570</name>
</gene>
<comment type="caution">
    <text evidence="2">The sequence shown here is derived from an EMBL/GenBank/DDBJ whole genome shotgun (WGS) entry which is preliminary data.</text>
</comment>
<reference evidence="3" key="1">
    <citation type="submission" date="2016-06" db="EMBL/GenBank/DDBJ databases">
        <title>Parallel loss of symbiosis genes in relatives of nitrogen-fixing non-legume Parasponia.</title>
        <authorList>
            <person name="Van Velzen R."/>
            <person name="Holmer R."/>
            <person name="Bu F."/>
            <person name="Rutten L."/>
            <person name="Van Zeijl A."/>
            <person name="Liu W."/>
            <person name="Santuari L."/>
            <person name="Cao Q."/>
            <person name="Sharma T."/>
            <person name="Shen D."/>
            <person name="Roswanjaya Y."/>
            <person name="Wardhani T."/>
            <person name="Kalhor M.S."/>
            <person name="Jansen J."/>
            <person name="Van den Hoogen J."/>
            <person name="Gungor B."/>
            <person name="Hartog M."/>
            <person name="Hontelez J."/>
            <person name="Verver J."/>
            <person name="Yang W.-C."/>
            <person name="Schijlen E."/>
            <person name="Repin R."/>
            <person name="Schilthuizen M."/>
            <person name="Schranz E."/>
            <person name="Heidstra R."/>
            <person name="Miyata K."/>
            <person name="Fedorova E."/>
            <person name="Kohlen W."/>
            <person name="Bisseling T."/>
            <person name="Smit S."/>
            <person name="Geurts R."/>
        </authorList>
    </citation>
    <scope>NUCLEOTIDE SEQUENCE [LARGE SCALE GENOMIC DNA]</scope>
    <source>
        <strain evidence="3">cv. RG33-2</strain>
    </source>
</reference>
<protein>
    <recommendedName>
        <fullName evidence="4">Transmembrane protein</fullName>
    </recommendedName>
</protein>
<dbReference type="AlphaFoldDB" id="A0A2P5FFD5"/>
<dbReference type="EMBL" id="JXTC01000038">
    <property type="protein sequence ID" value="PON96484.1"/>
    <property type="molecule type" value="Genomic_DNA"/>
</dbReference>
<dbReference type="Proteomes" id="UP000237000">
    <property type="component" value="Unassembled WGS sequence"/>
</dbReference>
<feature type="transmembrane region" description="Helical" evidence="1">
    <location>
        <begin position="44"/>
        <end position="65"/>
    </location>
</feature>
<keyword evidence="1" id="KW-1133">Transmembrane helix</keyword>
<sequence>MCLRGGQKTAKAQLPHRQREPSFLLQSGSFPPQAYRKCWLTTQYSHMILVVLGLHLLSVGVMHSLSQYSLLWWTKLHHVLHLQQQRLQASRNRCFPLSKIRNKTRDYGYNLVLKGGPSFSIHPWSLSCCCTMWMEGLNQGSMCSWFWEMKNFRSLQLNF</sequence>
<keyword evidence="3" id="KW-1185">Reference proteome</keyword>
<evidence type="ECO:0000313" key="2">
    <source>
        <dbReference type="EMBL" id="PON96484.1"/>
    </source>
</evidence>
<keyword evidence="1" id="KW-0472">Membrane</keyword>
<dbReference type="InParanoid" id="A0A2P5FFD5"/>
<keyword evidence="1" id="KW-0812">Transmembrane</keyword>
<evidence type="ECO:0008006" key="4">
    <source>
        <dbReference type="Google" id="ProtNLM"/>
    </source>
</evidence>